<reference evidence="2" key="1">
    <citation type="journal article" date="2023" name="G3 (Bethesda)">
        <title>Genome assembly and association tests identify interacting loci associated with vigor, precocity, and sex in interspecific pistachio rootstocks.</title>
        <authorList>
            <person name="Palmer W."/>
            <person name="Jacygrad E."/>
            <person name="Sagayaradj S."/>
            <person name="Cavanaugh K."/>
            <person name="Han R."/>
            <person name="Bertier L."/>
            <person name="Beede B."/>
            <person name="Kafkas S."/>
            <person name="Golino D."/>
            <person name="Preece J."/>
            <person name="Michelmore R."/>
        </authorList>
    </citation>
    <scope>NUCLEOTIDE SEQUENCE [LARGE SCALE GENOMIC DNA]</scope>
</reference>
<dbReference type="EMBL" id="CM047744">
    <property type="protein sequence ID" value="KAJ0028777.1"/>
    <property type="molecule type" value="Genomic_DNA"/>
</dbReference>
<protein>
    <submittedName>
        <fullName evidence="1">Uncharacterized protein</fullName>
    </submittedName>
</protein>
<organism evidence="1 2">
    <name type="scientific">Pistacia integerrima</name>
    <dbReference type="NCBI Taxonomy" id="434235"/>
    <lineage>
        <taxon>Eukaryota</taxon>
        <taxon>Viridiplantae</taxon>
        <taxon>Streptophyta</taxon>
        <taxon>Embryophyta</taxon>
        <taxon>Tracheophyta</taxon>
        <taxon>Spermatophyta</taxon>
        <taxon>Magnoliopsida</taxon>
        <taxon>eudicotyledons</taxon>
        <taxon>Gunneridae</taxon>
        <taxon>Pentapetalae</taxon>
        <taxon>rosids</taxon>
        <taxon>malvids</taxon>
        <taxon>Sapindales</taxon>
        <taxon>Anacardiaceae</taxon>
        <taxon>Pistacia</taxon>
    </lineage>
</organism>
<accession>A0ACC0Y2Z8</accession>
<comment type="caution">
    <text evidence="1">The sequence shown here is derived from an EMBL/GenBank/DDBJ whole genome shotgun (WGS) entry which is preliminary data.</text>
</comment>
<gene>
    <name evidence="1" type="ORF">Pint_36325</name>
</gene>
<keyword evidence="2" id="KW-1185">Reference proteome</keyword>
<evidence type="ECO:0000313" key="1">
    <source>
        <dbReference type="EMBL" id="KAJ0028777.1"/>
    </source>
</evidence>
<dbReference type="Proteomes" id="UP001163603">
    <property type="component" value="Chromosome 9"/>
</dbReference>
<sequence>MAMETGFPCPRKQVNRQLLVLF</sequence>
<name>A0ACC0Y2Z8_9ROSI</name>
<evidence type="ECO:0000313" key="2">
    <source>
        <dbReference type="Proteomes" id="UP001163603"/>
    </source>
</evidence>
<proteinExistence type="predicted"/>